<accession>A0A0F4LCV9</accession>
<dbReference type="AlphaFoldDB" id="A0A0F4LCV9"/>
<dbReference type="HOGENOM" id="CLU_1832631_0_0_9"/>
<name>A0A0F4LCV9_9LACO</name>
<evidence type="ECO:0000313" key="1">
    <source>
        <dbReference type="EMBL" id="KJY56158.1"/>
    </source>
</evidence>
<dbReference type="Proteomes" id="UP000033533">
    <property type="component" value="Unassembled WGS sequence"/>
</dbReference>
<gene>
    <name evidence="1" type="ORF">JF76_07660</name>
</gene>
<protein>
    <submittedName>
        <fullName evidence="1">Uncharacterized protein</fullName>
    </submittedName>
</protein>
<evidence type="ECO:0000313" key="2">
    <source>
        <dbReference type="Proteomes" id="UP000033533"/>
    </source>
</evidence>
<dbReference type="PATRIC" id="fig|1218493.3.peg.812"/>
<dbReference type="STRING" id="1218493.JF76_07660"/>
<organism evidence="1 2">
    <name type="scientific">Lactobacillus kullabergensis</name>
    <dbReference type="NCBI Taxonomy" id="1218493"/>
    <lineage>
        <taxon>Bacteria</taxon>
        <taxon>Bacillati</taxon>
        <taxon>Bacillota</taxon>
        <taxon>Bacilli</taxon>
        <taxon>Lactobacillales</taxon>
        <taxon>Lactobacillaceae</taxon>
        <taxon>Lactobacillus</taxon>
    </lineage>
</organism>
<proteinExistence type="predicted"/>
<dbReference type="EMBL" id="JXBY01000017">
    <property type="protein sequence ID" value="KJY56158.1"/>
    <property type="molecule type" value="Genomic_DNA"/>
</dbReference>
<comment type="caution">
    <text evidence="1">The sequence shown here is derived from an EMBL/GenBank/DDBJ whole genome shotgun (WGS) entry which is preliminary data.</text>
</comment>
<sequence length="140" mass="15355">MLMNGKEVNNLIVAGQRFSAVKSTLIGTKIQTKKGQKVYYVGNVNTTSAGQFSIGSAVKDEIVPIKQCLYLIKTDKLEDGEYWIQIGITFSDESNKVIYSSTPCYIRLSDITIKSEVGGVNSPSCLLIIYNVEEVTPSCC</sequence>
<reference evidence="1 2" key="1">
    <citation type="submission" date="2014-12" db="EMBL/GenBank/DDBJ databases">
        <title>Comparative genomics of the lactic acid bacteria isolated from the honey bee gut.</title>
        <authorList>
            <person name="Ellegaard K.M."/>
            <person name="Tamarit D."/>
            <person name="Javelind E."/>
            <person name="Olofsson T."/>
            <person name="Andersson S.G."/>
            <person name="Vasquez A."/>
        </authorList>
    </citation>
    <scope>NUCLEOTIDE SEQUENCE [LARGE SCALE GENOMIC DNA]</scope>
    <source>
        <strain evidence="1 2">Biut2</strain>
    </source>
</reference>